<dbReference type="Proteomes" id="UP000488956">
    <property type="component" value="Unassembled WGS sequence"/>
</dbReference>
<evidence type="ECO:0000313" key="3">
    <source>
        <dbReference type="Proteomes" id="UP000488956"/>
    </source>
</evidence>
<evidence type="ECO:0000256" key="1">
    <source>
        <dbReference type="SAM" id="MobiDB-lite"/>
    </source>
</evidence>
<feature type="region of interest" description="Disordered" evidence="1">
    <location>
        <begin position="114"/>
        <end position="153"/>
    </location>
</feature>
<dbReference type="PANTHER" id="PTHR35796:SF3">
    <property type="entry name" value="BHLH DOMAIN-CONTAINING PROTEIN"/>
    <property type="match status" value="1"/>
</dbReference>
<gene>
    <name evidence="2" type="ORF">PF010_g3762</name>
</gene>
<feature type="compositionally biased region" description="Low complexity" evidence="1">
    <location>
        <begin position="114"/>
        <end position="128"/>
    </location>
</feature>
<feature type="region of interest" description="Disordered" evidence="1">
    <location>
        <begin position="35"/>
        <end position="75"/>
    </location>
</feature>
<reference evidence="2 3" key="1">
    <citation type="submission" date="2018-09" db="EMBL/GenBank/DDBJ databases">
        <title>Genomic investigation of the strawberry pathogen Phytophthora fragariae indicates pathogenicity is determined by transcriptional variation in three key races.</title>
        <authorList>
            <person name="Adams T.M."/>
            <person name="Armitage A.D."/>
            <person name="Sobczyk M.K."/>
            <person name="Bates H.J."/>
            <person name="Dunwell J.M."/>
            <person name="Nellist C.F."/>
            <person name="Harrison R.J."/>
        </authorList>
    </citation>
    <scope>NUCLEOTIDE SEQUENCE [LARGE SCALE GENOMIC DNA]</scope>
    <source>
        <strain evidence="2 3">ONT-3</strain>
    </source>
</reference>
<proteinExistence type="predicted"/>
<organism evidence="2 3">
    <name type="scientific">Phytophthora fragariae</name>
    <dbReference type="NCBI Taxonomy" id="53985"/>
    <lineage>
        <taxon>Eukaryota</taxon>
        <taxon>Sar</taxon>
        <taxon>Stramenopiles</taxon>
        <taxon>Oomycota</taxon>
        <taxon>Peronosporomycetes</taxon>
        <taxon>Peronosporales</taxon>
        <taxon>Peronosporaceae</taxon>
        <taxon>Phytophthora</taxon>
    </lineage>
</organism>
<accession>A0A6G0LUS0</accession>
<dbReference type="AlphaFoldDB" id="A0A6G0LUS0"/>
<comment type="caution">
    <text evidence="2">The sequence shown here is derived from an EMBL/GenBank/DDBJ whole genome shotgun (WGS) entry which is preliminary data.</text>
</comment>
<evidence type="ECO:0000313" key="2">
    <source>
        <dbReference type="EMBL" id="KAE9130681.1"/>
    </source>
</evidence>
<sequence length="509" mass="56950">MTSACRPFWSSHAEEDDAVSIQHPTHPLTAHAARRGLIRQGGGLRAAVPARRRHERRPARCAGRDARLTPEAAASSAPLPLDAGFLISDAFELPEVPNPYETALQLPSVDEPMATAAAPQEQQQPNAPRAKDARATPYPKAKPRRRKRPKDELDYLRAKVADLEEELTKLNQTTGGRMSPVSDDDEEIFSRWKQVAERQKEEANRTVVENLKLRAMLKGQIEIAKRLEAAIADHQQEAAAQAFPWNPVKIEFNVDEQEDGGTCRRPRAPSIADDVMFAELNGSLEATYAQVDSLFEASGIADVNREMLGKINLKQDLNGISFGHKEVRLMPFSMQAVARVMWSFLLYENSEMPGRIQTRLINDDHLNATIVDTLQLPKSRRTEVFTRMAVRRYFEANRVVVVWSCCVEIAGSVFVRLREKGVNTLSTFDFTRGEAASDARPEGCALRVVIDVRPETVEFSTSTNTQGHIGEMTDLVLGTYHRNFGMLNQVMENLLLKELMDSRASSSHR</sequence>
<name>A0A6G0LUS0_9STRA</name>
<dbReference type="EMBL" id="QXFX01000122">
    <property type="protein sequence ID" value="KAE9130681.1"/>
    <property type="molecule type" value="Genomic_DNA"/>
</dbReference>
<feature type="region of interest" description="Disordered" evidence="1">
    <location>
        <begin position="1"/>
        <end position="20"/>
    </location>
</feature>
<protein>
    <submittedName>
        <fullName evidence="2">Uncharacterized protein</fullName>
    </submittedName>
</protein>
<feature type="compositionally biased region" description="Basic residues" evidence="1">
    <location>
        <begin position="50"/>
        <end position="59"/>
    </location>
</feature>
<dbReference type="PANTHER" id="PTHR35796">
    <property type="entry name" value="HYPOTHETICAL CYTOSOLIC PROTEIN"/>
    <property type="match status" value="1"/>
</dbReference>